<keyword evidence="1" id="KW-0812">Transmembrane</keyword>
<feature type="domain" description="DUF7137" evidence="2">
    <location>
        <begin position="27"/>
        <end position="97"/>
    </location>
</feature>
<dbReference type="AlphaFoldDB" id="A0A8H7IKC4"/>
<name>A0A8H7IKC4_9AGAM</name>
<keyword evidence="1" id="KW-0472">Membrane</keyword>
<reference evidence="3" key="1">
    <citation type="submission" date="2020-09" db="EMBL/GenBank/DDBJ databases">
        <title>Comparative genome analyses of four rice-infecting Rhizoctonia solani isolates reveal extensive enrichment of homogalacturonan modification genes.</title>
        <authorList>
            <person name="Lee D.-Y."/>
            <person name="Jeon J."/>
            <person name="Kim K.-T."/>
            <person name="Cheong K."/>
            <person name="Song H."/>
            <person name="Choi G."/>
            <person name="Ko J."/>
            <person name="Opiyo S.O."/>
            <person name="Zuo S."/>
            <person name="Madhav S."/>
            <person name="Lee Y.-H."/>
            <person name="Wang G.-L."/>
        </authorList>
    </citation>
    <scope>NUCLEOTIDE SEQUENCE</scope>
    <source>
        <strain evidence="3">AG1-IA B2</strain>
    </source>
</reference>
<evidence type="ECO:0000313" key="3">
    <source>
        <dbReference type="EMBL" id="KAF8759976.1"/>
    </source>
</evidence>
<proteinExistence type="predicted"/>
<keyword evidence="1" id="KW-1133">Transmembrane helix</keyword>
<organism evidence="3 4">
    <name type="scientific">Rhizoctonia solani</name>
    <dbReference type="NCBI Taxonomy" id="456999"/>
    <lineage>
        <taxon>Eukaryota</taxon>
        <taxon>Fungi</taxon>
        <taxon>Dikarya</taxon>
        <taxon>Basidiomycota</taxon>
        <taxon>Agaricomycotina</taxon>
        <taxon>Agaricomycetes</taxon>
        <taxon>Cantharellales</taxon>
        <taxon>Ceratobasidiaceae</taxon>
        <taxon>Rhizoctonia</taxon>
    </lineage>
</organism>
<dbReference type="EMBL" id="JACYCF010000002">
    <property type="protein sequence ID" value="KAF8759976.1"/>
    <property type="molecule type" value="Genomic_DNA"/>
</dbReference>
<dbReference type="PANTHER" id="PTHR42028">
    <property type="entry name" value="CHROMOSOME 1, WHOLE GENOME SHOTGUN SEQUENCE"/>
    <property type="match status" value="1"/>
</dbReference>
<dbReference type="InterPro" id="IPR055561">
    <property type="entry name" value="DUF7137"/>
</dbReference>
<protein>
    <recommendedName>
        <fullName evidence="2">DUF7137 domain-containing protein</fullName>
    </recommendedName>
</protein>
<dbReference type="PANTHER" id="PTHR42028:SF1">
    <property type="entry name" value="YALI0E30657P"/>
    <property type="match status" value="1"/>
</dbReference>
<dbReference type="Proteomes" id="UP000614334">
    <property type="component" value="Unassembled WGS sequence"/>
</dbReference>
<gene>
    <name evidence="3" type="ORF">RHS01_01365</name>
</gene>
<comment type="caution">
    <text evidence="3">The sequence shown here is derived from an EMBL/GenBank/DDBJ whole genome shotgun (WGS) entry which is preliminary data.</text>
</comment>
<evidence type="ECO:0000313" key="4">
    <source>
        <dbReference type="Proteomes" id="UP000614334"/>
    </source>
</evidence>
<dbReference type="Pfam" id="PF23585">
    <property type="entry name" value="DUF7137"/>
    <property type="match status" value="1"/>
</dbReference>
<accession>A0A8H7IKC4</accession>
<sequence length="135" mass="14778">MDTPTPLDDGISRNCRGRDPWDGYTGADEVCVWMLINSSLSKAPTLQPETYTLRIFDERGWTVAAAPGLLNANQNLKFAMYTPAAYTPLESGWRCVTCSAATPNISSPSFMALGMTMIVMLISGIGLLRGLIRNW</sequence>
<feature type="transmembrane region" description="Helical" evidence="1">
    <location>
        <begin position="110"/>
        <end position="132"/>
    </location>
</feature>
<evidence type="ECO:0000256" key="1">
    <source>
        <dbReference type="SAM" id="Phobius"/>
    </source>
</evidence>
<evidence type="ECO:0000259" key="2">
    <source>
        <dbReference type="Pfam" id="PF23585"/>
    </source>
</evidence>